<evidence type="ECO:0000256" key="11">
    <source>
        <dbReference type="ARBA" id="ARBA00023054"/>
    </source>
</evidence>
<keyword evidence="11 16" id="KW-0175">Coiled coil</keyword>
<dbReference type="GO" id="GO:0008569">
    <property type="term" value="F:minus-end-directed microtubule motor activity"/>
    <property type="evidence" value="ECO:0007669"/>
    <property type="project" value="InterPro"/>
</dbReference>
<dbReference type="GO" id="GO:0005524">
    <property type="term" value="F:ATP binding"/>
    <property type="evidence" value="ECO:0007669"/>
    <property type="project" value="UniProtKB-KW"/>
</dbReference>
<evidence type="ECO:0000313" key="29">
    <source>
        <dbReference type="Proteomes" id="UP000187209"/>
    </source>
</evidence>
<dbReference type="GO" id="GO:0003341">
    <property type="term" value="P:cilium movement"/>
    <property type="evidence" value="ECO:0007669"/>
    <property type="project" value="UniProtKB-ARBA"/>
</dbReference>
<dbReference type="Pfam" id="PF17852">
    <property type="entry name" value="Dynein_AAA_lid"/>
    <property type="match status" value="1"/>
</dbReference>
<feature type="domain" description="Dynein heavy chain coiled coil stalk" evidence="21">
    <location>
        <begin position="2713"/>
        <end position="3054"/>
    </location>
</feature>
<dbReference type="Gene3D" id="1.20.58.1120">
    <property type="match status" value="1"/>
</dbReference>
<evidence type="ECO:0000259" key="26">
    <source>
        <dbReference type="Pfam" id="PF18198"/>
    </source>
</evidence>
<keyword evidence="4" id="KW-0963">Cytoplasm</keyword>
<evidence type="ECO:0000256" key="2">
    <source>
        <dbReference type="ARBA" id="ARBA00004430"/>
    </source>
</evidence>
<feature type="compositionally biased region" description="Basic and acidic residues" evidence="17">
    <location>
        <begin position="7"/>
        <end position="18"/>
    </location>
</feature>
<dbReference type="Pfam" id="PF12775">
    <property type="entry name" value="AAA_7"/>
    <property type="match status" value="1"/>
</dbReference>
<comment type="similarity">
    <text evidence="3">Belongs to the dynein heavy chain family.</text>
</comment>
<evidence type="ECO:0000256" key="1">
    <source>
        <dbReference type="ARBA" id="ARBA00004230"/>
    </source>
</evidence>
<comment type="caution">
    <text evidence="28">The sequence shown here is derived from an EMBL/GenBank/DDBJ whole genome shotgun (WGS) entry which is preliminary data.</text>
</comment>
<feature type="coiled-coil region" evidence="16">
    <location>
        <begin position="797"/>
        <end position="868"/>
    </location>
</feature>
<dbReference type="FunFam" id="1.20.58.1120:FF:000001">
    <property type="entry name" value="dynein heavy chain 2, axonemal"/>
    <property type="match status" value="1"/>
</dbReference>
<dbReference type="Gene3D" id="1.10.8.720">
    <property type="entry name" value="Region D6 of dynein motor"/>
    <property type="match status" value="1"/>
</dbReference>
<evidence type="ECO:0000256" key="4">
    <source>
        <dbReference type="ARBA" id="ARBA00022490"/>
    </source>
</evidence>
<dbReference type="FunFam" id="3.40.50.300:FF:000049">
    <property type="entry name" value="Dynein, axonemal, heavy chain 5"/>
    <property type="match status" value="1"/>
</dbReference>
<dbReference type="FunFam" id="3.40.50.300:FF:000063">
    <property type="entry name" value="dynein heavy chain 6, axonemal"/>
    <property type="match status" value="1"/>
</dbReference>
<dbReference type="GO" id="GO:0005930">
    <property type="term" value="C:axoneme"/>
    <property type="evidence" value="ECO:0007669"/>
    <property type="project" value="UniProtKB-SubCell"/>
</dbReference>
<dbReference type="SUPFAM" id="SSF52540">
    <property type="entry name" value="P-loop containing nucleoside triphosphate hydrolases"/>
    <property type="match status" value="4"/>
</dbReference>
<dbReference type="EMBL" id="MPUH01000118">
    <property type="protein sequence ID" value="OMJ89741.1"/>
    <property type="molecule type" value="Genomic_DNA"/>
</dbReference>
<gene>
    <name evidence="28" type="ORF">SteCoe_8007</name>
</gene>
<dbReference type="InterPro" id="IPR041228">
    <property type="entry name" value="Dynein_C"/>
</dbReference>
<evidence type="ECO:0000259" key="27">
    <source>
        <dbReference type="Pfam" id="PF18199"/>
    </source>
</evidence>
<accession>A0A1R2CL77</accession>
<dbReference type="Gene3D" id="6.10.140.1060">
    <property type="match status" value="1"/>
</dbReference>
<dbReference type="Pfam" id="PF12774">
    <property type="entry name" value="AAA_6"/>
    <property type="match status" value="1"/>
</dbReference>
<dbReference type="Gene3D" id="1.10.8.1220">
    <property type="match status" value="1"/>
</dbReference>
<feature type="domain" description="Dynein heavy chain AAA 5 extension" evidence="24">
    <location>
        <begin position="1910"/>
        <end position="2063"/>
    </location>
</feature>
<feature type="coiled-coil region" evidence="16">
    <location>
        <begin position="1024"/>
        <end position="1054"/>
    </location>
</feature>
<keyword evidence="10" id="KW-0243">Dynein</keyword>
<evidence type="ECO:0000256" key="15">
    <source>
        <dbReference type="ARBA" id="ARBA00023273"/>
    </source>
</evidence>
<feature type="domain" description="Dynein heavy chain ATP-binding dynein motor region" evidence="23">
    <location>
        <begin position="3084"/>
        <end position="3301"/>
    </location>
</feature>
<dbReference type="FunFam" id="3.10.490.20:FF:000001">
    <property type="entry name" value="dynein heavy chain 7, axonemal"/>
    <property type="match status" value="1"/>
</dbReference>
<dbReference type="Pfam" id="PF12781">
    <property type="entry name" value="AAA_9"/>
    <property type="match status" value="1"/>
</dbReference>
<evidence type="ECO:0000256" key="8">
    <source>
        <dbReference type="ARBA" id="ARBA00022840"/>
    </source>
</evidence>
<dbReference type="InterPro" id="IPR042228">
    <property type="entry name" value="Dynein_linker_3"/>
</dbReference>
<dbReference type="GO" id="GO:0030286">
    <property type="term" value="C:dynein complex"/>
    <property type="evidence" value="ECO:0007669"/>
    <property type="project" value="UniProtKB-KW"/>
</dbReference>
<name>A0A1R2CL77_9CILI</name>
<evidence type="ECO:0000256" key="14">
    <source>
        <dbReference type="ARBA" id="ARBA00023212"/>
    </source>
</evidence>
<dbReference type="Gene3D" id="1.10.472.130">
    <property type="match status" value="1"/>
</dbReference>
<evidence type="ECO:0000259" key="23">
    <source>
        <dbReference type="Pfam" id="PF12781"/>
    </source>
</evidence>
<dbReference type="Pfam" id="PF18199">
    <property type="entry name" value="Dynein_C"/>
    <property type="match status" value="1"/>
</dbReference>
<keyword evidence="15" id="KW-0966">Cell projection</keyword>
<dbReference type="Pfam" id="PF18198">
    <property type="entry name" value="AAA_lid_11"/>
    <property type="match status" value="1"/>
</dbReference>
<feature type="region of interest" description="Disordered" evidence="17">
    <location>
        <begin position="1"/>
        <end position="56"/>
    </location>
</feature>
<evidence type="ECO:0000259" key="25">
    <source>
        <dbReference type="Pfam" id="PF17857"/>
    </source>
</evidence>
<evidence type="ECO:0000313" key="28">
    <source>
        <dbReference type="EMBL" id="OMJ89741.1"/>
    </source>
</evidence>
<evidence type="ECO:0000256" key="3">
    <source>
        <dbReference type="ARBA" id="ARBA00008887"/>
    </source>
</evidence>
<evidence type="ECO:0000259" key="20">
    <source>
        <dbReference type="Pfam" id="PF12774"/>
    </source>
</evidence>
<dbReference type="Pfam" id="PF03028">
    <property type="entry name" value="Dynein_heavy"/>
    <property type="match status" value="1"/>
</dbReference>
<proteinExistence type="inferred from homology"/>
<dbReference type="InterPro" id="IPR042222">
    <property type="entry name" value="Dynein_2_N"/>
</dbReference>
<feature type="domain" description="Dynein heavy chain AAA module D4" evidence="22">
    <location>
        <begin position="2439"/>
        <end position="2697"/>
    </location>
</feature>
<dbReference type="FunFam" id="1.20.920.30:FF:000005">
    <property type="entry name" value="Dynein, axonemal, heavy chain 2"/>
    <property type="match status" value="1"/>
</dbReference>
<dbReference type="Gene3D" id="1.20.1270.280">
    <property type="match status" value="1"/>
</dbReference>
<keyword evidence="14" id="KW-0206">Cytoskeleton</keyword>
<dbReference type="Proteomes" id="UP000187209">
    <property type="component" value="Unassembled WGS sequence"/>
</dbReference>
<dbReference type="FunFam" id="1.10.8.710:FF:000004">
    <property type="entry name" value="Dynein axonemal heavy chain 6"/>
    <property type="match status" value="1"/>
</dbReference>
<dbReference type="GO" id="GO:0031514">
    <property type="term" value="C:motile cilium"/>
    <property type="evidence" value="ECO:0007669"/>
    <property type="project" value="UniProtKB-SubCell"/>
</dbReference>
<evidence type="ECO:0000256" key="13">
    <source>
        <dbReference type="ARBA" id="ARBA00023175"/>
    </source>
</evidence>
<reference evidence="28 29" key="1">
    <citation type="submission" date="2016-11" db="EMBL/GenBank/DDBJ databases">
        <title>The macronuclear genome of Stentor coeruleus: a giant cell with tiny introns.</title>
        <authorList>
            <person name="Slabodnick M."/>
            <person name="Ruby J.G."/>
            <person name="Reiff S.B."/>
            <person name="Swart E.C."/>
            <person name="Gosai S."/>
            <person name="Prabakaran S."/>
            <person name="Witkowska E."/>
            <person name="Larue G.E."/>
            <person name="Fisher S."/>
            <person name="Freeman R.M."/>
            <person name="Gunawardena J."/>
            <person name="Chu W."/>
            <person name="Stover N.A."/>
            <person name="Gregory B.D."/>
            <person name="Nowacki M."/>
            <person name="Derisi J."/>
            <person name="Roy S.W."/>
            <person name="Marshall W.F."/>
            <person name="Sood P."/>
        </authorList>
    </citation>
    <scope>NUCLEOTIDE SEQUENCE [LARGE SCALE GENOMIC DNA]</scope>
    <source>
        <strain evidence="28">WM001</strain>
    </source>
</reference>
<dbReference type="InterPro" id="IPR041658">
    <property type="entry name" value="AAA_lid_11"/>
</dbReference>
<feature type="domain" description="Dynein heavy chain 3 AAA+ lid" evidence="25">
    <location>
        <begin position="2288"/>
        <end position="2382"/>
    </location>
</feature>
<evidence type="ECO:0000256" key="12">
    <source>
        <dbReference type="ARBA" id="ARBA00023069"/>
    </source>
</evidence>
<organism evidence="28 29">
    <name type="scientific">Stentor coeruleus</name>
    <dbReference type="NCBI Taxonomy" id="5963"/>
    <lineage>
        <taxon>Eukaryota</taxon>
        <taxon>Sar</taxon>
        <taxon>Alveolata</taxon>
        <taxon>Ciliophora</taxon>
        <taxon>Postciliodesmatophora</taxon>
        <taxon>Heterotrichea</taxon>
        <taxon>Heterotrichida</taxon>
        <taxon>Stentoridae</taxon>
        <taxon>Stentor</taxon>
    </lineage>
</organism>
<dbReference type="InterPro" id="IPR024317">
    <property type="entry name" value="Dynein_heavy_chain_D4_dom"/>
</dbReference>
<dbReference type="InterPro" id="IPR043157">
    <property type="entry name" value="Dynein_AAA1S"/>
</dbReference>
<evidence type="ECO:0000256" key="17">
    <source>
        <dbReference type="SAM" id="MobiDB-lite"/>
    </source>
</evidence>
<dbReference type="InterPro" id="IPR041466">
    <property type="entry name" value="Dynein_AAA5_ext"/>
</dbReference>
<dbReference type="InterPro" id="IPR035706">
    <property type="entry name" value="AAA_9"/>
</dbReference>
<evidence type="ECO:0000256" key="7">
    <source>
        <dbReference type="ARBA" id="ARBA00022741"/>
    </source>
</evidence>
<dbReference type="FunFam" id="1.20.920.20:FF:000001">
    <property type="entry name" value="dynein heavy chain 2, axonemal"/>
    <property type="match status" value="1"/>
</dbReference>
<dbReference type="FunFam" id="1.10.8.1220:FF:000001">
    <property type="entry name" value="Dynein axonemal heavy chain 5"/>
    <property type="match status" value="1"/>
</dbReference>
<dbReference type="InterPro" id="IPR035699">
    <property type="entry name" value="AAA_6"/>
</dbReference>
<dbReference type="FunFam" id="1.20.1270.280:FF:000001">
    <property type="entry name" value="dynein heavy chain 7, axonemal"/>
    <property type="match status" value="1"/>
</dbReference>
<dbReference type="GO" id="GO:0045505">
    <property type="term" value="F:dynein intermediate chain binding"/>
    <property type="evidence" value="ECO:0007669"/>
    <property type="project" value="InterPro"/>
</dbReference>
<dbReference type="Gene3D" id="1.20.920.30">
    <property type="match status" value="1"/>
</dbReference>
<dbReference type="PANTHER" id="PTHR22878:SF70">
    <property type="entry name" value="DYNEIN HEAVY CHAIN 2, AXONEMAL"/>
    <property type="match status" value="1"/>
</dbReference>
<keyword evidence="5" id="KW-0493">Microtubule</keyword>
<comment type="subcellular location">
    <subcellularLocation>
        <location evidence="1">Cell projection</location>
        <location evidence="1">Cilium</location>
        <location evidence="1">Flagellum</location>
    </subcellularLocation>
    <subcellularLocation>
        <location evidence="2">Cytoplasm</location>
        <location evidence="2">Cytoskeleton</location>
        <location evidence="2">Cilium axoneme</location>
    </subcellularLocation>
</comment>
<dbReference type="GO" id="GO:0005874">
    <property type="term" value="C:microtubule"/>
    <property type="evidence" value="ECO:0007669"/>
    <property type="project" value="UniProtKB-KW"/>
</dbReference>
<evidence type="ECO:0000259" key="19">
    <source>
        <dbReference type="Pfam" id="PF08393"/>
    </source>
</evidence>
<evidence type="ECO:0000256" key="9">
    <source>
        <dbReference type="ARBA" id="ARBA00022846"/>
    </source>
</evidence>
<protein>
    <submittedName>
        <fullName evidence="28">Uncharacterized protein</fullName>
    </submittedName>
</protein>
<dbReference type="GO" id="GO:0051959">
    <property type="term" value="F:dynein light intermediate chain binding"/>
    <property type="evidence" value="ECO:0007669"/>
    <property type="project" value="InterPro"/>
</dbReference>
<dbReference type="InterPro" id="IPR024743">
    <property type="entry name" value="Dynein_HC_stalk"/>
</dbReference>
<dbReference type="FunFam" id="3.40.50.300:FF:000153">
    <property type="entry name" value="Dynein axonemal heavy chain 1"/>
    <property type="match status" value="1"/>
</dbReference>
<keyword evidence="29" id="KW-1185">Reference proteome</keyword>
<dbReference type="InterPro" id="IPR043160">
    <property type="entry name" value="Dynein_C_barrel"/>
</dbReference>
<dbReference type="FunFam" id="1.10.8.720:FF:000001">
    <property type="entry name" value="dynein heavy chain 7, axonemal"/>
    <property type="match status" value="1"/>
</dbReference>
<dbReference type="Pfam" id="PF17857">
    <property type="entry name" value="AAA_lid_1"/>
    <property type="match status" value="1"/>
</dbReference>
<dbReference type="InterPro" id="IPR042219">
    <property type="entry name" value="AAA_lid_11_sf"/>
</dbReference>
<dbReference type="FunFam" id="3.40.50.300:FF:002141">
    <property type="entry name" value="Dynein heavy chain"/>
    <property type="match status" value="1"/>
</dbReference>
<dbReference type="Pfam" id="PF08393">
    <property type="entry name" value="DHC_N2"/>
    <property type="match status" value="1"/>
</dbReference>
<dbReference type="Gene3D" id="1.20.140.100">
    <property type="entry name" value="Dynein heavy chain, N-terminal domain 2"/>
    <property type="match status" value="1"/>
</dbReference>
<keyword evidence="6" id="KW-0677">Repeat</keyword>
<dbReference type="Gene3D" id="3.10.490.20">
    <property type="match status" value="1"/>
</dbReference>
<keyword evidence="7" id="KW-0547">Nucleotide-binding</keyword>
<evidence type="ECO:0000256" key="16">
    <source>
        <dbReference type="SAM" id="Coils"/>
    </source>
</evidence>
<dbReference type="Gene3D" id="1.20.920.20">
    <property type="match status" value="1"/>
</dbReference>
<evidence type="ECO:0000259" key="24">
    <source>
        <dbReference type="Pfam" id="PF17852"/>
    </source>
</evidence>
<dbReference type="FunFam" id="1.20.140.100:FF:000001">
    <property type="entry name" value="dynein heavy chain 17, axonemal"/>
    <property type="match status" value="1"/>
</dbReference>
<evidence type="ECO:0000256" key="5">
    <source>
        <dbReference type="ARBA" id="ARBA00022701"/>
    </source>
</evidence>
<dbReference type="FunFam" id="3.20.180.20:FF:000003">
    <property type="entry name" value="Dynein heavy chain 12, axonemal"/>
    <property type="match status" value="1"/>
</dbReference>
<dbReference type="Pfam" id="PF12780">
    <property type="entry name" value="AAA_8"/>
    <property type="match status" value="1"/>
</dbReference>
<keyword evidence="13" id="KW-0505">Motor protein</keyword>
<evidence type="ECO:0000256" key="6">
    <source>
        <dbReference type="ARBA" id="ARBA00022737"/>
    </source>
</evidence>
<evidence type="ECO:0000256" key="10">
    <source>
        <dbReference type="ARBA" id="ARBA00023017"/>
    </source>
</evidence>
<dbReference type="InterPro" id="IPR027417">
    <property type="entry name" value="P-loop_NTPase"/>
</dbReference>
<evidence type="ECO:0000259" key="21">
    <source>
        <dbReference type="Pfam" id="PF12777"/>
    </source>
</evidence>
<dbReference type="InterPro" id="IPR026983">
    <property type="entry name" value="DHC"/>
</dbReference>
<sequence>MKSVRAKSRDSKGNEGGKRRPYGPLVMLNIPDFKTMNKPKELQNPFPQRQESSEVLPPIESEKELAVNVSNPWISEIKAKMTLDAAKGMPARHSHAVKMHGKIIPTRENEVSFRLDQKELNDPIPEEPPGFNIERTRDILHKEYASFEFPNLKSTRDISKFDCWIEEKLPEDWIAFYKNKDGPHAKSPVYESSTYNWELVDVLSYNHIEKKFHVRICENGIEKKVQRLALMFLHEDSKLFEKRVTQARELQSNFDAESRFLDIVDNVPASTVSQLQKSIKNKIMQKATVNVKNSERYKEILKHLLVIVDEEYVRAMKKCVILLRMQDQKNDPEFIVKKVKIKRDSKYVPEYGTVRIPPHTYKPTRKQLEEVHWYKVNEIVQVNKIMAAKCFSFQEHRFLDTVNLPMPMELRALYTTQRNHHQVIRQHIFIHWREFMISETQDKMAEKFNFFAVDSDEYMKSSLHSLHSVLRRMDLIMNTHMRNFAYQSIRDWVEFLKKFVRKDGGYMWKPKPLIVLQLNLEEGSRHKKDQETEEVEIGTIDFKPSLFQTHKFLLECIDWIVEATNKIISLESDLVPFMNMPKIPVYELTDENPWVVTAKNEINELFNRYMEGPSQLLEKYKEFEWIGKLNAKEHISKLMSGKPSTDKLRNELVKLKEAKEKAVKFSTLEVNFELFQVQCDKFKTSLNKKIDKALQTYLDAIAKFCAEEIADIHSSYSFIEKRVTTLPTNEGELFELKQFAKNIKNRKAELQKQEDSVIQHTLILEDYQFQLNEDVSIQLWMCKNLPTAINISTKEGLNRLEVEEEKFREKLEKEKDKWYKEIFQLHRDLETIQQFADYEETSHNIEQVKKLESDLKIAMDQMVSFNQRETLFELNLSDKTELQNMIDEFEPFNKLWSNANDFRYGMQIWMIEKKIYELNANEVASSVDKWLRECFMLNKKLLEKSPEAINVINHLKEHLLGFQENIPLIKSIANEAWNEDHWHRLEVIAECTEPFLPKIETVSSLIEKGMKKFITEIEEVSYKAQREFKLKKKLEEMKREAESQILEVLAYKDTFLIKTVEEIQVILDEQIVNVQAMKTSPYAKPIEKQCKDWEYRISNIQETLEQWMSCQTVWMNLEPIFSSDDIQKRMSNEYRQFRQVDTIWKNTMESTNKDPALLESISPDGTTLTAFKEANKLLEVIQKSMHQYLETKRLAFPRFFFLSDEDLLDILSQTKDPLKVQPHLNKCFEAIDRVEFTENLEVTHMISPEKEKIQFINKISVNEGDRKGNVEYWMGDIEKFMYRTIQDIMKKSFTDYQNAERTSWVRNWPSMVILTVSQIMWTQGVDTAIRNSRLKDYEEVLSKQILGVVMLVRQKLESLTRKTLSALITIDVHARDIVSDLKEKRIGNVTQFDWIAQLRYYWEGATDISVKMVNSSIKFGFEYLGNTPRLVITPLTDRCYRTLIGAYNLYYGGAPEGPAGTGKTESVKDLAKAVAVKCVVFNCSDTLDYTAMAKFFKGLASSGSWCCFDEFNRIEPAVLSVIAMQVLEIQQAIRHHKRVFTFEGTQLSLVPSCAINITMNPGYAGRSELPDNLKALFRSCAMMVPDYALISEISLFSYGFENARSIATKVVASLKLSSEQLSTQDHYDFGMRAVKAILTACGNLKMKYPNDDEDILALRALNDVNLPKFTSNDIPLFRGITSDLFPGVTLPAIDYGILLVSIENACSELGLQATEEYKNKCIQLYETICVRHGLMLVGQTYSGKTKVISTLQKALSSIKDNPEFTKTLKITLNPKSITLFQLYGRFIAESHQWYDGVISLSFRHFTAEKGPEKKWVVFDGPVDSKWIENMNTVLDDNKMLCMPSGEVIKLTEGMTMMFEVEDLKVASPATVSRCGMVFLEPHRLGWHVLIDSYIESLPYFLRSAQGELIKTFLTWMIYPIAEYVRKKCKLSVPVTELEMVASTLNIFDCFMDEYKQMIKVEDESPVKSEPKEFQLPKDIDEQLSNIMLFSVIWGFGGVTDESTRSKFTEFLKKLLEGDDVKFIFKLLDTPDTWEPKRHDFKLPGEYFDIVYTKKKDAYAWLSWVNTLPSAYVPDKNAEFHEIIVPTKDNIRVSYLMSFISISGKHLLFCGPTGTGKTVCVLDKLKTQFNNETWSNLFMAFSAQTSANKIQLIMEGEMDKKTRFVYVPKNNKKMIIFVDDVNMPMKEEFGAQPPIELLRQWMDHEGWYDLETKEFKKFINIQFVACMGPPGGGRNHITQRYLRHFTKIYVEPFGEDSLTNIFSTIVDWFFIKQSEPFAKSILSMKDSMVQATINIFNKICKELLPTPAKMHYIYNLRDVSKVFQGVTRSVPIAIKDEVSMIKLWGHECLRVFQDRLINTHDRDFFQSLLRDTINTFFRRDWDDIVTITPLLFGSFIPMISREEGKNKIPDLYCELHDHMLLKDKMNEFLEYYNQISSNKMNLVLFMAAIEHLVKIIRVLQLPSGNVLLLGVGGSGRKSLSLLATSIAEYTIFEVEISKNFTMDNWRDRIKALFFKTGLENTPTVFLFSDTQVSNEGFLEDINNLLNNGEVPNLFETEDMTNIIETLQVEAESNKKGGSADAIFAYFKEKARSNLHLVLCLSPIGENFRRRLRMFPSLVNCCTIDWFLPWPEEALRSVATQFLDDLDVEVNIKLGLVDICVDMQERVSQLTLKYQQELRRYYYITPTSYLELIYTFKNLLNTKRVEVKKLRQRYAGGLEKLLDTSSKVAVMQKELEELQPKLVVAQAETKEMMKDLTVQQKEAQIVRVQCEKDEAICKEERESAAGIKKECEDRLEEAMPAYQAAQKALRELDKSQIDEVKSMKAPPPGVVFTMEAVGKLMAVEPVMVPKKSGFGKEPDYWETAKKNILNKPKLLDELLNYDKDNIDPNIIVSVEKIINHNDFKPETIKRSSLAAYGLSMWVRAIYRYDKVMKEIRPRQIALAEAQTKLQNAEELLAEKMANLKNIMDLVAKLEADYQAAVDKEKKLQNETDTCRIKLERAQKLIDGLKDEKVRWAEEEENLKEKFKNIVGDLMISSGIIAYLGVFTGIYRASCIDVWVSQLKEKGIPSSSEFSLQKVMGDPVKIREWTMAHLPNDSFSIDNAIIIEQSTRWPLMIDPQVQANGWIKKMEGERLDVTRLNSDGLTNTLINAINYGKAVLIENIGETINPELDNVLSAKKGSEGVVKIGEKAAEMSRDFKLFMTTKLPRPHYSPEICVRVVMLNFMTTEEGLLDQMLALTVNSEAPHIEASRQKCIQDSARFKKEIKRLEDSILSLVSNAEGDILEDETLIDFLSQSKETSKEIHQQLEKQEIIQKNINETRKNYRPVANRVSQLFFCCADLCIIESMYQYSLEWYERIYLQAITEAEKTSSLQERVKNLNSTFTLLLYQNVCRSLYEKDKLLFSLTLAIKIMTGEARINPAELRFLMAGGTKTSITHPNPTQKGERMWLENKDWASILELSEFEAFNNFHKNFTHNVNEWKAVWEAANPESIPWPGDVKSKLTTFQQIIVLRIIRPDKVIPAIEKLIKDELGPEFISPPPFNLELSFKDSGPTIPIIFILSPGVDPIVEIEKLANSMGVRNKMTALSLGDKQGPIAEAALERAVGEGGWVVLQNCHLAGSWITVLERKVDEIIPEETNDDFRLWLTSMPAETFPVSILQSGIKITNEPPKGLKKNLIRSYYSYEMAAFEDCVKLKEFKRLVYGLSFFHALIQERRKFGALGWNIPYEFSMSDLSISFYQLRMFLNEYEAIPWDALKYMVAEANYGGRVTDIWDRRTINIILADFYTSEVLRDSYRINDCSAYEIPPEGTIGSYISYIEERLPHHDMTEVFGLHDNASITSAINESFLLLSTCLSLLPRTAGATDKTPEQIMTEIAVGIFKKMPTLFDLEECTKNYPMRYEESMNTVLIQELIRFNRLLQVVRVSTVQLKEAVAGLVTMSADLEKVGNSLFDNRVPEMWMNVAYPSLKPLAQWVDDFITRLNFMQDWINNGAPQVFWISGFYFTQSFLTGTMQNYARKYKIPIDTLTFDFEVLPESESKDVIMSAPSDGCYVHGLFLDGARWDDNIKCLNEPLPKILYCTVPVIWLKPCKISEKPKRHCYECPVYKTSRRAGTLSTTGHSTNFVLTILLNIQKQHTESHWIKRGAALLTQLDY</sequence>
<dbReference type="Gene3D" id="1.10.8.710">
    <property type="match status" value="1"/>
</dbReference>
<feature type="domain" description="Dynein heavy chain region D6 P-loop" evidence="18">
    <location>
        <begin position="3550"/>
        <end position="3663"/>
    </location>
</feature>
<feature type="domain" description="Dynein heavy chain AAA lid" evidence="26">
    <location>
        <begin position="3695"/>
        <end position="3834"/>
    </location>
</feature>
<feature type="coiled-coil region" evidence="16">
    <location>
        <begin position="2940"/>
        <end position="3023"/>
    </location>
</feature>
<dbReference type="Gene3D" id="3.20.180.20">
    <property type="entry name" value="Dynein heavy chain, N-terminal domain 2"/>
    <property type="match status" value="1"/>
</dbReference>
<feature type="domain" description="Dynein heavy chain C-terminal" evidence="27">
    <location>
        <begin position="3841"/>
        <end position="4146"/>
    </location>
</feature>
<evidence type="ECO:0000259" key="18">
    <source>
        <dbReference type="Pfam" id="PF03028"/>
    </source>
</evidence>
<keyword evidence="9" id="KW-0282">Flagellum</keyword>
<dbReference type="InterPro" id="IPR013602">
    <property type="entry name" value="Dynein_heavy_linker"/>
</dbReference>
<dbReference type="Gene3D" id="3.40.50.300">
    <property type="entry name" value="P-loop containing nucleotide triphosphate hydrolases"/>
    <property type="match status" value="5"/>
</dbReference>
<keyword evidence="8" id="KW-0067">ATP-binding</keyword>
<dbReference type="Pfam" id="PF12777">
    <property type="entry name" value="MT"/>
    <property type="match status" value="1"/>
</dbReference>
<dbReference type="InterPro" id="IPR041589">
    <property type="entry name" value="DNAH3_AAA_lid_1"/>
</dbReference>
<feature type="domain" description="Dynein heavy chain hydrolytic ATP-binding dynein motor region" evidence="20">
    <location>
        <begin position="1419"/>
        <end position="1745"/>
    </location>
</feature>
<evidence type="ECO:0000259" key="22">
    <source>
        <dbReference type="Pfam" id="PF12780"/>
    </source>
</evidence>
<dbReference type="OrthoDB" id="5593012at2759"/>
<dbReference type="PANTHER" id="PTHR22878">
    <property type="entry name" value="DYNEIN HEAVY CHAIN 6, AXONEMAL-LIKE-RELATED"/>
    <property type="match status" value="1"/>
</dbReference>
<feature type="domain" description="Dynein heavy chain linker" evidence="19">
    <location>
        <begin position="882"/>
        <end position="1292"/>
    </location>
</feature>
<keyword evidence="12" id="KW-0969">Cilium</keyword>
<dbReference type="InterPro" id="IPR004273">
    <property type="entry name" value="Dynein_heavy_D6_P-loop"/>
</dbReference>